<dbReference type="Proteomes" id="UP000324222">
    <property type="component" value="Unassembled WGS sequence"/>
</dbReference>
<keyword evidence="3" id="KW-1185">Reference proteome</keyword>
<feature type="compositionally biased region" description="Polar residues" evidence="1">
    <location>
        <begin position="47"/>
        <end position="56"/>
    </location>
</feature>
<evidence type="ECO:0000313" key="3">
    <source>
        <dbReference type="Proteomes" id="UP000324222"/>
    </source>
</evidence>
<sequence length="137" mass="15374">MFKFYRRELALRMQLTDAGRPATNAQPRPASRIPPKKAARRRRSAKYTSTDSPYRSRQTEKAPAMSRRGTTVWSSVIPSRVHTSSSFSNHSSTGCDTPSNSGGCVQSQAWMAHFTCWIDILVMFSIEVKTFHSTTVS</sequence>
<evidence type="ECO:0000313" key="2">
    <source>
        <dbReference type="EMBL" id="MPC54637.1"/>
    </source>
</evidence>
<feature type="compositionally biased region" description="Basic residues" evidence="1">
    <location>
        <begin position="34"/>
        <end position="45"/>
    </location>
</feature>
<protein>
    <submittedName>
        <fullName evidence="2">Uncharacterized protein</fullName>
    </submittedName>
</protein>
<proteinExistence type="predicted"/>
<comment type="caution">
    <text evidence="2">The sequence shown here is derived from an EMBL/GenBank/DDBJ whole genome shotgun (WGS) entry which is preliminary data.</text>
</comment>
<reference evidence="2 3" key="1">
    <citation type="submission" date="2019-05" db="EMBL/GenBank/DDBJ databases">
        <title>Another draft genome of Portunus trituberculatus and its Hox gene families provides insights of decapod evolution.</title>
        <authorList>
            <person name="Jeong J.-H."/>
            <person name="Song I."/>
            <person name="Kim S."/>
            <person name="Choi T."/>
            <person name="Kim D."/>
            <person name="Ryu S."/>
            <person name="Kim W."/>
        </authorList>
    </citation>
    <scope>NUCLEOTIDE SEQUENCE [LARGE SCALE GENOMIC DNA]</scope>
    <source>
        <tissue evidence="2">Muscle</tissue>
    </source>
</reference>
<evidence type="ECO:0000256" key="1">
    <source>
        <dbReference type="SAM" id="MobiDB-lite"/>
    </source>
</evidence>
<gene>
    <name evidence="2" type="ORF">E2C01_048559</name>
</gene>
<dbReference type="AlphaFoldDB" id="A0A5B7GBA2"/>
<feature type="region of interest" description="Disordered" evidence="1">
    <location>
        <begin position="17"/>
        <end position="73"/>
    </location>
</feature>
<name>A0A5B7GBA2_PORTR</name>
<accession>A0A5B7GBA2</accession>
<dbReference type="EMBL" id="VSRR010012505">
    <property type="protein sequence ID" value="MPC54637.1"/>
    <property type="molecule type" value="Genomic_DNA"/>
</dbReference>
<organism evidence="2 3">
    <name type="scientific">Portunus trituberculatus</name>
    <name type="common">Swimming crab</name>
    <name type="synonym">Neptunus trituberculatus</name>
    <dbReference type="NCBI Taxonomy" id="210409"/>
    <lineage>
        <taxon>Eukaryota</taxon>
        <taxon>Metazoa</taxon>
        <taxon>Ecdysozoa</taxon>
        <taxon>Arthropoda</taxon>
        <taxon>Crustacea</taxon>
        <taxon>Multicrustacea</taxon>
        <taxon>Malacostraca</taxon>
        <taxon>Eumalacostraca</taxon>
        <taxon>Eucarida</taxon>
        <taxon>Decapoda</taxon>
        <taxon>Pleocyemata</taxon>
        <taxon>Brachyura</taxon>
        <taxon>Eubrachyura</taxon>
        <taxon>Portunoidea</taxon>
        <taxon>Portunidae</taxon>
        <taxon>Portuninae</taxon>
        <taxon>Portunus</taxon>
    </lineage>
</organism>